<comment type="caution">
    <text evidence="6">The sequence shown here is derived from an EMBL/GenBank/DDBJ whole genome shotgun (WGS) entry which is preliminary data.</text>
</comment>
<evidence type="ECO:0000256" key="1">
    <source>
        <dbReference type="ARBA" id="ARBA00018672"/>
    </source>
</evidence>
<dbReference type="Pfam" id="PF04397">
    <property type="entry name" value="LytTR"/>
    <property type="match status" value="1"/>
</dbReference>
<dbReference type="GO" id="GO:0000156">
    <property type="term" value="F:phosphorelay response regulator activity"/>
    <property type="evidence" value="ECO:0007669"/>
    <property type="project" value="InterPro"/>
</dbReference>
<dbReference type="Pfam" id="PF00072">
    <property type="entry name" value="Response_reg"/>
    <property type="match status" value="1"/>
</dbReference>
<evidence type="ECO:0000259" key="5">
    <source>
        <dbReference type="PROSITE" id="PS50930"/>
    </source>
</evidence>
<evidence type="ECO:0000256" key="3">
    <source>
        <dbReference type="PROSITE-ProRule" id="PRU00169"/>
    </source>
</evidence>
<gene>
    <name evidence="6" type="ORF">FYJ39_14710</name>
</gene>
<accession>A0A7X2NMT8</accession>
<dbReference type="InterPro" id="IPR007492">
    <property type="entry name" value="LytTR_DNA-bd_dom"/>
</dbReference>
<feature type="modified residue" description="4-aspartylphosphate" evidence="3">
    <location>
        <position position="60"/>
    </location>
</feature>
<dbReference type="GO" id="GO:0003677">
    <property type="term" value="F:DNA binding"/>
    <property type="evidence" value="ECO:0007669"/>
    <property type="project" value="InterPro"/>
</dbReference>
<keyword evidence="7" id="KW-1185">Reference proteome</keyword>
<feature type="domain" description="HTH LytTR-type" evidence="5">
    <location>
        <begin position="146"/>
        <end position="233"/>
    </location>
</feature>
<dbReference type="SMART" id="SM00850">
    <property type="entry name" value="LytTR"/>
    <property type="match status" value="1"/>
</dbReference>
<dbReference type="Gene3D" id="2.40.50.1020">
    <property type="entry name" value="LytTr DNA-binding domain"/>
    <property type="match status" value="1"/>
</dbReference>
<organism evidence="6 7">
    <name type="scientific">Clostridium porci</name>
    <dbReference type="NCBI Taxonomy" id="2605778"/>
    <lineage>
        <taxon>Bacteria</taxon>
        <taxon>Bacillati</taxon>
        <taxon>Bacillota</taxon>
        <taxon>Clostridia</taxon>
        <taxon>Eubacteriales</taxon>
        <taxon>Clostridiaceae</taxon>
        <taxon>Clostridium</taxon>
    </lineage>
</organism>
<name>A0A7X2NMT8_9CLOT</name>
<protein>
    <recommendedName>
        <fullName evidence="1">Stage 0 sporulation protein A homolog</fullName>
    </recommendedName>
</protein>
<dbReference type="PANTHER" id="PTHR37299:SF1">
    <property type="entry name" value="STAGE 0 SPORULATION PROTEIN A HOMOLOG"/>
    <property type="match status" value="1"/>
</dbReference>
<evidence type="ECO:0000313" key="7">
    <source>
        <dbReference type="Proteomes" id="UP000429958"/>
    </source>
</evidence>
<dbReference type="InterPro" id="IPR001789">
    <property type="entry name" value="Sig_transdc_resp-reg_receiver"/>
</dbReference>
<dbReference type="PROSITE" id="PS50110">
    <property type="entry name" value="RESPONSE_REGULATORY"/>
    <property type="match status" value="1"/>
</dbReference>
<dbReference type="EMBL" id="VUMD01000014">
    <property type="protein sequence ID" value="MSS37785.1"/>
    <property type="molecule type" value="Genomic_DNA"/>
</dbReference>
<feature type="domain" description="Response regulatory" evidence="4">
    <location>
        <begin position="7"/>
        <end position="123"/>
    </location>
</feature>
<dbReference type="RefSeq" id="WP_154473230.1">
    <property type="nucleotide sequence ID" value="NZ_DBEWUL010000078.1"/>
</dbReference>
<dbReference type="Proteomes" id="UP000429958">
    <property type="component" value="Unassembled WGS sequence"/>
</dbReference>
<dbReference type="SMART" id="SM00448">
    <property type="entry name" value="REC"/>
    <property type="match status" value="1"/>
</dbReference>
<evidence type="ECO:0000313" key="6">
    <source>
        <dbReference type="EMBL" id="MSS37785.1"/>
    </source>
</evidence>
<evidence type="ECO:0000256" key="2">
    <source>
        <dbReference type="ARBA" id="ARBA00024867"/>
    </source>
</evidence>
<dbReference type="PROSITE" id="PS50930">
    <property type="entry name" value="HTH_LYTTR"/>
    <property type="match status" value="1"/>
</dbReference>
<sequence>MKLEKIRVAVCDDQPSDLQKIRKAIQEFWTGNDMDISLFSDGNSLYQSHCTNPYDLLFLDIVMPECGGLELARRLRVSNPKLKLIFVSGHERYVFDTFEHMPLWFIRKNTLEQDMEKALLKYLKLTSQRTIWYRIKQGFGYKNVFIKEILYIECSGHKLTLRTVEGKDYRLYGSLQSIEKEFEKYDFIRVHKSYLVNQEHILAVEKLDVILEGELRVPLGKDRRKKVRDAMDFYNKRRHEYL</sequence>
<proteinExistence type="predicted"/>
<dbReference type="SUPFAM" id="SSF52172">
    <property type="entry name" value="CheY-like"/>
    <property type="match status" value="1"/>
</dbReference>
<dbReference type="AlphaFoldDB" id="A0A7X2NMT8"/>
<evidence type="ECO:0000259" key="4">
    <source>
        <dbReference type="PROSITE" id="PS50110"/>
    </source>
</evidence>
<reference evidence="6 7" key="1">
    <citation type="submission" date="2019-08" db="EMBL/GenBank/DDBJ databases">
        <title>In-depth cultivation of the pig gut microbiome towards novel bacterial diversity and tailored functional studies.</title>
        <authorList>
            <person name="Wylensek D."/>
            <person name="Hitch T.C.A."/>
            <person name="Clavel T."/>
        </authorList>
    </citation>
    <scope>NUCLEOTIDE SEQUENCE [LARGE SCALE GENOMIC DNA]</scope>
    <source>
        <strain evidence="6 7">WCA-389-WT-23D1</strain>
    </source>
</reference>
<comment type="function">
    <text evidence="2">May play the central regulatory role in sporulation. It may be an element of the effector pathway responsible for the activation of sporulation genes in response to nutritional stress. Spo0A may act in concert with spo0H (a sigma factor) to control the expression of some genes that are critical to the sporulation process.</text>
</comment>
<dbReference type="PANTHER" id="PTHR37299">
    <property type="entry name" value="TRANSCRIPTIONAL REGULATOR-RELATED"/>
    <property type="match status" value="1"/>
</dbReference>
<dbReference type="InterPro" id="IPR011006">
    <property type="entry name" value="CheY-like_superfamily"/>
</dbReference>
<dbReference type="Gene3D" id="3.40.50.2300">
    <property type="match status" value="1"/>
</dbReference>
<keyword evidence="3" id="KW-0597">Phosphoprotein</keyword>
<dbReference type="InterPro" id="IPR046947">
    <property type="entry name" value="LytR-like"/>
</dbReference>